<gene>
    <name evidence="27" type="ORF">FFLO_02317</name>
</gene>
<evidence type="ECO:0000256" key="7">
    <source>
        <dbReference type="ARBA" id="ARBA00022516"/>
    </source>
</evidence>
<name>A0A8K0NRE5_9TREE</name>
<comment type="catalytic activity">
    <reaction evidence="22">
        <text>an S-substituted L-cysteine + H2O = a thiol + pyruvate + NH4(+)</text>
        <dbReference type="Rhea" id="RHEA:18121"/>
        <dbReference type="ChEBI" id="CHEBI:15361"/>
        <dbReference type="ChEBI" id="CHEBI:15377"/>
        <dbReference type="ChEBI" id="CHEBI:28938"/>
        <dbReference type="ChEBI" id="CHEBI:29256"/>
        <dbReference type="ChEBI" id="CHEBI:58717"/>
        <dbReference type="EC" id="4.4.1.13"/>
    </reaction>
</comment>
<keyword evidence="8" id="KW-0028">Amino-acid biosynthesis</keyword>
<dbReference type="PANTHER" id="PTHR11808:SF50">
    <property type="entry name" value="CYSTATHIONINE BETA-LYASE"/>
    <property type="match status" value="1"/>
</dbReference>
<dbReference type="PRINTS" id="PR00959">
    <property type="entry name" value="MEVGALKINASE"/>
</dbReference>
<dbReference type="InterPro" id="IPR006203">
    <property type="entry name" value="GHMP_knse_ATP-bd_CS"/>
</dbReference>
<evidence type="ECO:0000256" key="17">
    <source>
        <dbReference type="ARBA" id="ARBA00029310"/>
    </source>
</evidence>
<dbReference type="EC" id="4.4.1.13" evidence="6"/>
<dbReference type="PROSITE" id="PS00627">
    <property type="entry name" value="GHMP_KINASES_ATP"/>
    <property type="match status" value="1"/>
</dbReference>
<dbReference type="SUPFAM" id="SSF54211">
    <property type="entry name" value="Ribosomal protein S5 domain 2-like"/>
    <property type="match status" value="1"/>
</dbReference>
<dbReference type="EMBL" id="JABELV010000036">
    <property type="protein sequence ID" value="KAG7562231.1"/>
    <property type="molecule type" value="Genomic_DNA"/>
</dbReference>
<dbReference type="PANTHER" id="PTHR11808">
    <property type="entry name" value="TRANS-SULFURATION ENZYME FAMILY MEMBER"/>
    <property type="match status" value="1"/>
</dbReference>
<evidence type="ECO:0000256" key="11">
    <source>
        <dbReference type="ARBA" id="ARBA00022777"/>
    </source>
</evidence>
<dbReference type="Pfam" id="PF08544">
    <property type="entry name" value="GHMP_kinases_C"/>
    <property type="match status" value="1"/>
</dbReference>
<dbReference type="InterPro" id="IPR036554">
    <property type="entry name" value="GHMP_kinase_C_sf"/>
</dbReference>
<dbReference type="FunFam" id="3.40.640.10:FF:000009">
    <property type="entry name" value="Cystathionine gamma-synthase homolog"/>
    <property type="match status" value="1"/>
</dbReference>
<dbReference type="Gene3D" id="3.30.230.10">
    <property type="match status" value="1"/>
</dbReference>
<evidence type="ECO:0000256" key="12">
    <source>
        <dbReference type="ARBA" id="ARBA00022840"/>
    </source>
</evidence>
<evidence type="ECO:0000256" key="24">
    <source>
        <dbReference type="SAM" id="MobiDB-lite"/>
    </source>
</evidence>
<sequence length="961" mass="102172">MNDNDYSTPPTPGVASPLGTSIASLPSKPSSVEDRRKNWRFGTICATTESKDQYGASSVPIYQTATFKGLNGEYDYTRSGNPTRTALETQLARLYTCSRAFAVSTGMTALDIILRLIQPGDVVLAGTDIYGGTDRLLTFLKTQGGAEVRHLDLDVRDDLEAVLQDVGKRCKMVLVESPTNPLLKIADLRMISSLVHAASPEALVVVDNTMMSPYLQRPLNLGADIVYDSGTKYLSGHHDVMAGIIAVERDEVAKRVAFLINSTGTGLAPQDCFLLLRGLKTLSIRMDRQCATAHLVALYLNTLGFHVNFPGLATHPDRDVHYGQADGAGAVLSFTTGDVGASERIVGGTRLWGISVSFGCVNSLISMPCVMSHASISAEKRAERGLPENLIRLCVGIEDPRDLIDDLEHSLLESGAIYQRFDIDSEPATPTTAEPTRDIYVADPERWIVERAGRFARSGMQGKGHQLAEDEQKSGVGALVDNVKTKLGFSGPEGKEGQTTGAVSTNDSNSASSSSATTADQDILVSAPGKVILFGEHAVVHGVTAIAASINLRCFAHLSRRPDHKLSLDLPDIGLVREWDIDVLPWGSFTAQPTDKEGKAPAELDPASFAAVEKFLTDDGLGSTAHAAALAIIYVYMTIGNKQERRGASYCARSALPIGAGLGSSASYASCISAAFLRLFDRLEVQPTSDGPEADAPYSGHRGIPASQADLINGWAFLAEKVIHGNPSGIDNAVAVKGGALSFSRAMNGKPGGMTGLRGFKSIRFLLTDTKVPRSTKELVAGVASKMQADPADGKRVMTAIQDIADRATGLLTSADLPRKQLISGLSSLIDENHDHLSHLGVSHPALELIRARTGASPHNLSTKLTGAGGGGCAVTLIPDEMPEAQLQDLIQSLLDDGFQPYLTAVGGAGLGVLHSSSRAVDVDAPGAGEHNHIPIRKAFQEVDAARLEVWAEKTGDWVFT</sequence>
<dbReference type="InterPro" id="IPR020568">
    <property type="entry name" value="Ribosomal_Su5_D2-typ_SF"/>
</dbReference>
<dbReference type="NCBIfam" id="TIGR00549">
    <property type="entry name" value="mevalon_kin"/>
    <property type="match status" value="1"/>
</dbReference>
<comment type="pathway">
    <text evidence="19">Amino-acid biosynthesis; L-methionine biosynthesis via de novo pathway; L-homocysteine from L-cystathionine: step 1/1.</text>
</comment>
<evidence type="ECO:0000313" key="28">
    <source>
        <dbReference type="Proteomes" id="UP000812966"/>
    </source>
</evidence>
<dbReference type="SUPFAM" id="SSF55060">
    <property type="entry name" value="GHMP Kinase, C-terminal domain"/>
    <property type="match status" value="1"/>
</dbReference>
<evidence type="ECO:0000256" key="23">
    <source>
        <dbReference type="ARBA" id="ARBA00072331"/>
    </source>
</evidence>
<dbReference type="InterPro" id="IPR015422">
    <property type="entry name" value="PyrdxlP-dep_Trfase_small"/>
</dbReference>
<dbReference type="CDD" id="cd00614">
    <property type="entry name" value="CGS_like"/>
    <property type="match status" value="1"/>
</dbReference>
<evidence type="ECO:0000259" key="25">
    <source>
        <dbReference type="Pfam" id="PF00288"/>
    </source>
</evidence>
<keyword evidence="7" id="KW-0444">Lipid biosynthesis</keyword>
<dbReference type="InterPro" id="IPR006204">
    <property type="entry name" value="GHMP_kinase_N_dom"/>
</dbReference>
<comment type="subcellular location">
    <subcellularLocation>
        <location evidence="2">Cytoplasm</location>
    </subcellularLocation>
</comment>
<evidence type="ECO:0000256" key="16">
    <source>
        <dbReference type="ARBA" id="ARBA00023239"/>
    </source>
</evidence>
<dbReference type="Proteomes" id="UP000812966">
    <property type="component" value="Unassembled WGS sequence"/>
</dbReference>
<comment type="cofactor">
    <cofactor evidence="1">
        <name>pyridoxal 5'-phosphate</name>
        <dbReference type="ChEBI" id="CHEBI:597326"/>
    </cofactor>
</comment>
<dbReference type="UniPathway" id="UPA00057">
    <property type="reaction ID" value="UER00098"/>
</dbReference>
<evidence type="ECO:0000256" key="8">
    <source>
        <dbReference type="ARBA" id="ARBA00022605"/>
    </source>
</evidence>
<comment type="catalytic activity">
    <reaction evidence="21">
        <text>L,L-cystathionine + H2O = L-homocysteine + pyruvate + NH4(+)</text>
        <dbReference type="Rhea" id="RHEA:13965"/>
        <dbReference type="ChEBI" id="CHEBI:15361"/>
        <dbReference type="ChEBI" id="CHEBI:15377"/>
        <dbReference type="ChEBI" id="CHEBI:28938"/>
        <dbReference type="ChEBI" id="CHEBI:58161"/>
        <dbReference type="ChEBI" id="CHEBI:58199"/>
    </reaction>
</comment>
<dbReference type="GO" id="GO:0019346">
    <property type="term" value="P:transsulfuration"/>
    <property type="evidence" value="ECO:0007669"/>
    <property type="project" value="InterPro"/>
</dbReference>
<dbReference type="GO" id="GO:0005524">
    <property type="term" value="F:ATP binding"/>
    <property type="evidence" value="ECO:0007669"/>
    <property type="project" value="UniProtKB-KW"/>
</dbReference>
<evidence type="ECO:0000256" key="10">
    <source>
        <dbReference type="ARBA" id="ARBA00022741"/>
    </source>
</evidence>
<dbReference type="InterPro" id="IPR000277">
    <property type="entry name" value="Cys/Met-Metab_PyrdxlP-dep_enz"/>
</dbReference>
<feature type="domain" description="GHMP kinase C-terminal" evidence="26">
    <location>
        <begin position="823"/>
        <end position="889"/>
    </location>
</feature>
<dbReference type="Pfam" id="PF00288">
    <property type="entry name" value="GHMP_kinases_N"/>
    <property type="match status" value="1"/>
</dbReference>
<dbReference type="InterPro" id="IPR006238">
    <property type="entry name" value="Cys_b_lyase_euk"/>
</dbReference>
<dbReference type="InterPro" id="IPR014721">
    <property type="entry name" value="Ribsml_uS5_D2-typ_fold_subgr"/>
</dbReference>
<keyword evidence="14" id="KW-0443">Lipid metabolism</keyword>
<evidence type="ECO:0000256" key="2">
    <source>
        <dbReference type="ARBA" id="ARBA00004496"/>
    </source>
</evidence>
<dbReference type="Gene3D" id="3.90.1150.10">
    <property type="entry name" value="Aspartate Aminotransferase, domain 1"/>
    <property type="match status" value="1"/>
</dbReference>
<evidence type="ECO:0000256" key="4">
    <source>
        <dbReference type="ARBA" id="ARBA00009077"/>
    </source>
</evidence>
<evidence type="ECO:0000256" key="18">
    <source>
        <dbReference type="ARBA" id="ARBA00029438"/>
    </source>
</evidence>
<evidence type="ECO:0000256" key="1">
    <source>
        <dbReference type="ARBA" id="ARBA00001933"/>
    </source>
</evidence>
<evidence type="ECO:0000313" key="27">
    <source>
        <dbReference type="EMBL" id="KAG7562231.1"/>
    </source>
</evidence>
<comment type="caution">
    <text evidence="27">The sequence shown here is derived from an EMBL/GenBank/DDBJ whole genome shotgun (WGS) entry which is preliminary data.</text>
</comment>
<dbReference type="GO" id="GO:0004496">
    <property type="term" value="F:mevalonate kinase activity"/>
    <property type="evidence" value="ECO:0007669"/>
    <property type="project" value="UniProtKB-EC"/>
</dbReference>
<comment type="similarity">
    <text evidence="3">Belongs to the GHMP kinase family. Mevalonate kinase subfamily.</text>
</comment>
<proteinExistence type="inferred from homology"/>
<dbReference type="InterPro" id="IPR054542">
    <property type="entry name" value="Cys_met_metab_PP"/>
</dbReference>
<evidence type="ECO:0000256" key="13">
    <source>
        <dbReference type="ARBA" id="ARBA00022898"/>
    </source>
</evidence>
<dbReference type="GO" id="GO:0019287">
    <property type="term" value="P:isopentenyl diphosphate biosynthetic process, mevalonate pathway"/>
    <property type="evidence" value="ECO:0007669"/>
    <property type="project" value="UniProtKB-UniPathway"/>
</dbReference>
<comment type="catalytic activity">
    <reaction evidence="17">
        <text>(R)-mevalonate + ATP = (R)-5-phosphomevalonate + ADP + H(+)</text>
        <dbReference type="Rhea" id="RHEA:17065"/>
        <dbReference type="ChEBI" id="CHEBI:15378"/>
        <dbReference type="ChEBI" id="CHEBI:30616"/>
        <dbReference type="ChEBI" id="CHEBI:36464"/>
        <dbReference type="ChEBI" id="CHEBI:58146"/>
        <dbReference type="ChEBI" id="CHEBI:456216"/>
        <dbReference type="EC" id="2.7.1.36"/>
    </reaction>
    <physiologicalReaction direction="left-to-right" evidence="17">
        <dbReference type="Rhea" id="RHEA:17066"/>
    </physiologicalReaction>
</comment>
<evidence type="ECO:0000256" key="5">
    <source>
        <dbReference type="ARBA" id="ARBA00012103"/>
    </source>
</evidence>
<comment type="similarity">
    <text evidence="4">Belongs to the trans-sulfuration enzymes family.</text>
</comment>
<feature type="compositionally biased region" description="Polar residues" evidence="24">
    <location>
        <begin position="18"/>
        <end position="30"/>
    </location>
</feature>
<evidence type="ECO:0000256" key="21">
    <source>
        <dbReference type="ARBA" id="ARBA00047517"/>
    </source>
</evidence>
<feature type="compositionally biased region" description="Low complexity" evidence="24">
    <location>
        <begin position="504"/>
        <end position="518"/>
    </location>
</feature>
<keyword evidence="10" id="KW-0547">Nucleotide-binding</keyword>
<keyword evidence="28" id="KW-1185">Reference proteome</keyword>
<feature type="domain" description="GHMP kinase N-terminal" evidence="25">
    <location>
        <begin position="647"/>
        <end position="736"/>
    </location>
</feature>
<dbReference type="Gene3D" id="3.30.70.890">
    <property type="entry name" value="GHMP kinase, C-terminal domain"/>
    <property type="match status" value="1"/>
</dbReference>
<dbReference type="PROSITE" id="PS00868">
    <property type="entry name" value="CYS_MET_METAB_PP"/>
    <property type="match status" value="1"/>
</dbReference>
<evidence type="ECO:0000256" key="9">
    <source>
        <dbReference type="ARBA" id="ARBA00022679"/>
    </source>
</evidence>
<dbReference type="InterPro" id="IPR006205">
    <property type="entry name" value="Mev_gal_kin"/>
</dbReference>
<dbReference type="FunFam" id="3.90.1150.10:FF:000013">
    <property type="entry name" value="Cystathionine beta-lyase"/>
    <property type="match status" value="1"/>
</dbReference>
<evidence type="ECO:0000256" key="19">
    <source>
        <dbReference type="ARBA" id="ARBA00046315"/>
    </source>
</evidence>
<dbReference type="InterPro" id="IPR015424">
    <property type="entry name" value="PyrdxlP-dep_Trfase"/>
</dbReference>
<evidence type="ECO:0000256" key="22">
    <source>
        <dbReference type="ARBA" id="ARBA00047625"/>
    </source>
</evidence>
<keyword evidence="15" id="KW-0486">Methionine biosynthesis</keyword>
<dbReference type="InterPro" id="IPR013750">
    <property type="entry name" value="GHMP_kinase_C_dom"/>
</dbReference>
<keyword evidence="16" id="KW-0456">Lyase</keyword>
<dbReference type="GO" id="GO:0047804">
    <property type="term" value="F:cysteine-S-conjugate beta-lyase activity"/>
    <property type="evidence" value="ECO:0007669"/>
    <property type="project" value="UniProtKB-EC"/>
</dbReference>
<dbReference type="EC" id="2.7.1.36" evidence="5"/>
<evidence type="ECO:0000259" key="26">
    <source>
        <dbReference type="Pfam" id="PF08544"/>
    </source>
</evidence>
<comment type="pathway">
    <text evidence="18">Isoprenoid biosynthesis; isopentenyl diphosphate biosynthesis via mevalonate pathway; isopentenyl diphosphate from (R)-mevalonate: step 1/3.</text>
</comment>
<evidence type="ECO:0000256" key="15">
    <source>
        <dbReference type="ARBA" id="ARBA00023167"/>
    </source>
</evidence>
<evidence type="ECO:0000256" key="3">
    <source>
        <dbReference type="ARBA" id="ARBA00006495"/>
    </source>
</evidence>
<dbReference type="Gene3D" id="3.40.640.10">
    <property type="entry name" value="Type I PLP-dependent aspartate aminotransferase-like (Major domain)"/>
    <property type="match status" value="1"/>
</dbReference>
<keyword evidence="12" id="KW-0067">ATP-binding</keyword>
<reference evidence="27" key="1">
    <citation type="submission" date="2020-04" db="EMBL/GenBank/DDBJ databases">
        <title>Analysis of mating type loci in Filobasidium floriforme.</title>
        <authorList>
            <person name="Nowrousian M."/>
        </authorList>
    </citation>
    <scope>NUCLEOTIDE SEQUENCE</scope>
    <source>
        <strain evidence="27">CBS 6242</strain>
    </source>
</reference>
<feature type="region of interest" description="Disordered" evidence="24">
    <location>
        <begin position="487"/>
        <end position="518"/>
    </location>
</feature>
<dbReference type="SUPFAM" id="SSF53383">
    <property type="entry name" value="PLP-dependent transferases"/>
    <property type="match status" value="1"/>
</dbReference>
<protein>
    <recommendedName>
        <fullName evidence="23">Cystathionine beta-lyase</fullName>
        <ecNumber evidence="5">2.7.1.36</ecNumber>
        <ecNumber evidence="6">4.4.1.13</ecNumber>
    </recommendedName>
    <alternativeName>
        <fullName evidence="20">Cysteine-S-conjugate beta-lyase</fullName>
    </alternativeName>
</protein>
<dbReference type="GO" id="GO:0030170">
    <property type="term" value="F:pyridoxal phosphate binding"/>
    <property type="evidence" value="ECO:0007669"/>
    <property type="project" value="InterPro"/>
</dbReference>
<keyword evidence="11" id="KW-0418">Kinase</keyword>
<dbReference type="GO" id="GO:0005737">
    <property type="term" value="C:cytoplasm"/>
    <property type="evidence" value="ECO:0007669"/>
    <property type="project" value="UniProtKB-SubCell"/>
</dbReference>
<keyword evidence="13" id="KW-0663">Pyridoxal phosphate</keyword>
<dbReference type="AlphaFoldDB" id="A0A8K0NRE5"/>
<evidence type="ECO:0000256" key="20">
    <source>
        <dbReference type="ARBA" id="ARBA00047213"/>
    </source>
</evidence>
<dbReference type="NCBIfam" id="TIGR01329">
    <property type="entry name" value="cysta_beta_ly_E"/>
    <property type="match status" value="1"/>
</dbReference>
<evidence type="ECO:0000256" key="6">
    <source>
        <dbReference type="ARBA" id="ARBA00012224"/>
    </source>
</evidence>
<accession>A0A8K0NRE5</accession>
<keyword evidence="9" id="KW-0808">Transferase</keyword>
<dbReference type="GO" id="GO:0071266">
    <property type="term" value="P:'de novo' L-methionine biosynthetic process"/>
    <property type="evidence" value="ECO:0007669"/>
    <property type="project" value="InterPro"/>
</dbReference>
<dbReference type="Pfam" id="PF01053">
    <property type="entry name" value="Cys_Met_Meta_PP"/>
    <property type="match status" value="1"/>
</dbReference>
<feature type="region of interest" description="Disordered" evidence="24">
    <location>
        <begin position="1"/>
        <end position="34"/>
    </location>
</feature>
<organism evidence="27 28">
    <name type="scientific">Filobasidium floriforme</name>
    <dbReference type="NCBI Taxonomy" id="5210"/>
    <lineage>
        <taxon>Eukaryota</taxon>
        <taxon>Fungi</taxon>
        <taxon>Dikarya</taxon>
        <taxon>Basidiomycota</taxon>
        <taxon>Agaricomycotina</taxon>
        <taxon>Tremellomycetes</taxon>
        <taxon>Filobasidiales</taxon>
        <taxon>Filobasidiaceae</taxon>
        <taxon>Filobasidium</taxon>
    </lineage>
</organism>
<evidence type="ECO:0000256" key="14">
    <source>
        <dbReference type="ARBA" id="ARBA00023098"/>
    </source>
</evidence>
<dbReference type="InterPro" id="IPR015421">
    <property type="entry name" value="PyrdxlP-dep_Trfase_major"/>
</dbReference>
<dbReference type="OrthoDB" id="2545919at2759"/>